<evidence type="ECO:0000259" key="13">
    <source>
        <dbReference type="PROSITE" id="PS50989"/>
    </source>
</evidence>
<comment type="subcellular location">
    <subcellularLocation>
        <location evidence="11">Cytoplasm</location>
    </subcellularLocation>
</comment>
<dbReference type="PROSITE" id="PS50989">
    <property type="entry name" value="COA_CT_CTER"/>
    <property type="match status" value="1"/>
</dbReference>
<name>A0ABX6TSW7_9BACT</name>
<feature type="coiled-coil region" evidence="12">
    <location>
        <begin position="4"/>
        <end position="43"/>
    </location>
</feature>
<keyword evidence="6 11" id="KW-0276">Fatty acid metabolism</keyword>
<evidence type="ECO:0000256" key="8">
    <source>
        <dbReference type="ARBA" id="ARBA00023098"/>
    </source>
</evidence>
<evidence type="ECO:0000256" key="4">
    <source>
        <dbReference type="ARBA" id="ARBA00022679"/>
    </source>
</evidence>
<dbReference type="InterPro" id="IPR001095">
    <property type="entry name" value="Acetyl_CoA_COase_a_su"/>
</dbReference>
<comment type="similarity">
    <text evidence="11">Belongs to the AccA family.</text>
</comment>
<evidence type="ECO:0000313" key="14">
    <source>
        <dbReference type="EMBL" id="QOQ88269.1"/>
    </source>
</evidence>
<dbReference type="NCBIfam" id="NF041504">
    <property type="entry name" value="AccA_sub"/>
    <property type="match status" value="1"/>
</dbReference>
<keyword evidence="4 11" id="KW-0808">Transferase</keyword>
<proteinExistence type="inferred from homology"/>
<dbReference type="PANTHER" id="PTHR42853:SF3">
    <property type="entry name" value="ACETYL-COENZYME A CARBOXYLASE CARBOXYL TRANSFERASE SUBUNIT ALPHA, CHLOROPLASTIC"/>
    <property type="match status" value="1"/>
</dbReference>
<evidence type="ECO:0000256" key="1">
    <source>
        <dbReference type="ARBA" id="ARBA00004956"/>
    </source>
</evidence>
<evidence type="ECO:0000256" key="2">
    <source>
        <dbReference type="ARBA" id="ARBA00022490"/>
    </source>
</evidence>
<dbReference type="Pfam" id="PF03255">
    <property type="entry name" value="ACCA"/>
    <property type="match status" value="1"/>
</dbReference>
<evidence type="ECO:0000256" key="10">
    <source>
        <dbReference type="ARBA" id="ARBA00049152"/>
    </source>
</evidence>
<dbReference type="PRINTS" id="PR01069">
    <property type="entry name" value="ACCCTRFRASEA"/>
</dbReference>
<evidence type="ECO:0000256" key="12">
    <source>
        <dbReference type="SAM" id="Coils"/>
    </source>
</evidence>
<evidence type="ECO:0000256" key="11">
    <source>
        <dbReference type="HAMAP-Rule" id="MF_00823"/>
    </source>
</evidence>
<dbReference type="Gene3D" id="3.90.226.10">
    <property type="entry name" value="2-enoyl-CoA Hydratase, Chain A, domain 1"/>
    <property type="match status" value="1"/>
</dbReference>
<dbReference type="Proteomes" id="UP000595070">
    <property type="component" value="Chromosome"/>
</dbReference>
<keyword evidence="2 11" id="KW-0963">Cytoplasm</keyword>
<comment type="catalytic activity">
    <reaction evidence="10 11">
        <text>N(6)-carboxybiotinyl-L-lysyl-[protein] + acetyl-CoA = N(6)-biotinyl-L-lysyl-[protein] + malonyl-CoA</text>
        <dbReference type="Rhea" id="RHEA:54728"/>
        <dbReference type="Rhea" id="RHEA-COMP:10505"/>
        <dbReference type="Rhea" id="RHEA-COMP:10506"/>
        <dbReference type="ChEBI" id="CHEBI:57288"/>
        <dbReference type="ChEBI" id="CHEBI:57384"/>
        <dbReference type="ChEBI" id="CHEBI:83144"/>
        <dbReference type="ChEBI" id="CHEBI:83145"/>
        <dbReference type="EC" id="2.1.3.15"/>
    </reaction>
</comment>
<keyword evidence="5 11" id="KW-0547">Nucleotide-binding</keyword>
<dbReference type="EMBL" id="CP063079">
    <property type="protein sequence ID" value="QOQ88269.1"/>
    <property type="molecule type" value="Genomic_DNA"/>
</dbReference>
<keyword evidence="7 11" id="KW-0067">ATP-binding</keyword>
<dbReference type="InterPro" id="IPR011763">
    <property type="entry name" value="COA_CT_C"/>
</dbReference>
<protein>
    <recommendedName>
        <fullName evidence="11">Acetyl-coenzyme A carboxylase carboxyl transferase subunit alpha</fullName>
        <shortName evidence="11">ACCase subunit alpha</shortName>
        <shortName evidence="11">Acetyl-CoA carboxylase carboxyltransferase subunit alpha</shortName>
        <ecNumber evidence="11">2.1.3.15</ecNumber>
    </recommendedName>
</protein>
<organism evidence="14 15">
    <name type="scientific">Campylobacter peloridis</name>
    <dbReference type="NCBI Taxonomy" id="488546"/>
    <lineage>
        <taxon>Bacteria</taxon>
        <taxon>Pseudomonadati</taxon>
        <taxon>Campylobacterota</taxon>
        <taxon>Epsilonproteobacteria</taxon>
        <taxon>Campylobacterales</taxon>
        <taxon>Campylobacteraceae</taxon>
        <taxon>Campylobacter</taxon>
    </lineage>
</organism>
<gene>
    <name evidence="11" type="primary">accA</name>
    <name evidence="14" type="ORF">IMC75_04665</name>
</gene>
<dbReference type="PANTHER" id="PTHR42853">
    <property type="entry name" value="ACETYL-COENZYME A CARBOXYLASE CARBOXYL TRANSFERASE SUBUNIT ALPHA"/>
    <property type="match status" value="1"/>
</dbReference>
<evidence type="ECO:0000256" key="6">
    <source>
        <dbReference type="ARBA" id="ARBA00022832"/>
    </source>
</evidence>
<accession>A0ABX6TSW7</accession>
<dbReference type="NCBIfam" id="TIGR00513">
    <property type="entry name" value="accA"/>
    <property type="match status" value="1"/>
</dbReference>
<keyword evidence="3 11" id="KW-0444">Lipid biosynthesis</keyword>
<feature type="domain" description="CoA carboxyltransferase C-terminal" evidence="13">
    <location>
        <begin position="36"/>
        <end position="286"/>
    </location>
</feature>
<dbReference type="NCBIfam" id="NF004344">
    <property type="entry name" value="PRK05724.1"/>
    <property type="match status" value="1"/>
</dbReference>
<comment type="function">
    <text evidence="11">Component of the acetyl coenzyme A carboxylase (ACC) complex. First, biotin carboxylase catalyzes the carboxylation of biotin on its carrier protein (BCCP) and then the CO(2) group is transferred by the carboxyltransferase to acetyl-CoA to form malonyl-CoA.</text>
</comment>
<dbReference type="InterPro" id="IPR029045">
    <property type="entry name" value="ClpP/crotonase-like_dom_sf"/>
</dbReference>
<evidence type="ECO:0000256" key="7">
    <source>
        <dbReference type="ARBA" id="ARBA00022840"/>
    </source>
</evidence>
<evidence type="ECO:0000256" key="5">
    <source>
        <dbReference type="ARBA" id="ARBA00022741"/>
    </source>
</evidence>
<dbReference type="EC" id="2.1.3.15" evidence="11"/>
<keyword evidence="8 11" id="KW-0443">Lipid metabolism</keyword>
<comment type="pathway">
    <text evidence="1 11">Lipid metabolism; malonyl-CoA biosynthesis; malonyl-CoA from acetyl-CoA: step 1/1.</text>
</comment>
<comment type="subunit">
    <text evidence="11">Acetyl-CoA carboxylase is a heterohexamer composed of biotin carboxyl carrier protein (AccB), biotin carboxylase (AccC) and two subunits each of ACCase subunit alpha (AccA) and ACCase subunit beta (AccD).</text>
</comment>
<dbReference type="GO" id="GO:0003989">
    <property type="term" value="F:acetyl-CoA carboxylase activity"/>
    <property type="evidence" value="ECO:0007669"/>
    <property type="project" value="UniProtKB-EC"/>
</dbReference>
<evidence type="ECO:0000313" key="15">
    <source>
        <dbReference type="Proteomes" id="UP000595070"/>
    </source>
</evidence>
<dbReference type="HAMAP" id="MF_00823">
    <property type="entry name" value="AcetylCoA_CT_alpha"/>
    <property type="match status" value="1"/>
</dbReference>
<evidence type="ECO:0000256" key="3">
    <source>
        <dbReference type="ARBA" id="ARBA00022516"/>
    </source>
</evidence>
<reference evidence="14 15" key="1">
    <citation type="submission" date="2020-10" db="EMBL/GenBank/DDBJ databases">
        <title>Campylobacter and Helicobacter PacBio genomes.</title>
        <authorList>
            <person name="Lane C."/>
        </authorList>
    </citation>
    <scope>NUCLEOTIDE SEQUENCE [LARGE SCALE GENOMIC DNA]</scope>
    <source>
        <strain evidence="14 15">2016D-0074</strain>
    </source>
</reference>
<evidence type="ECO:0000256" key="9">
    <source>
        <dbReference type="ARBA" id="ARBA00023160"/>
    </source>
</evidence>
<dbReference type="SUPFAM" id="SSF52096">
    <property type="entry name" value="ClpP/crotonase"/>
    <property type="match status" value="1"/>
</dbReference>
<keyword evidence="9 11" id="KW-0275">Fatty acid biosynthesis</keyword>
<keyword evidence="15" id="KW-1185">Reference proteome</keyword>
<keyword evidence="12" id="KW-0175">Coiled coil</keyword>
<sequence length="311" mass="34512">MASYLDFEKNIQQIDEDLANAKIKGDEEAVKILEKNLEKETQKVYKNLSDYQRLQLARHPDRPYALDYIQAILSDAYEIHGDRAFRDDPAIVCYAGYIGGKKIIVIGEQKGRGTKEKLYRNFGMPHPEGYRKALRVAKMAEKFDIPVLFLVDTPGAYPGIGAEERGQSEAIARNLYELSNLKTITIAVVIGEGGSGGALAIGVADKLAMMKNSVFSVISPEGCAAILWNDPSKSEAATKAMKVTADDLKNQGLIDDVIEEPMSGAHRDKENAIKNLSDYVLNAINELEKYDKRELAAIRMQKIFKFGAFSE</sequence>
<dbReference type="RefSeq" id="WP_044598320.1">
    <property type="nucleotide sequence ID" value="NZ_CP063079.1"/>
</dbReference>
<keyword evidence="14" id="KW-0436">Ligase</keyword>